<keyword evidence="4" id="KW-1185">Reference proteome</keyword>
<keyword evidence="1" id="KW-0456">Lyase</keyword>
<comment type="caution">
    <text evidence="3">The sequence shown here is derived from an EMBL/GenBank/DDBJ whole genome shotgun (WGS) entry which is preliminary data.</text>
</comment>
<dbReference type="Pfam" id="PF01557">
    <property type="entry name" value="FAA_hydrolase"/>
    <property type="match status" value="1"/>
</dbReference>
<dbReference type="RefSeq" id="WP_106189254.1">
    <property type="nucleotide sequence ID" value="NZ_PVTF01000006.1"/>
</dbReference>
<dbReference type="PANTHER" id="PTHR30143:SF0">
    <property type="entry name" value="2-KETO-4-PENTENOATE HYDRATASE"/>
    <property type="match status" value="1"/>
</dbReference>
<dbReference type="GO" id="GO:0008684">
    <property type="term" value="F:2-oxopent-4-enoate hydratase activity"/>
    <property type="evidence" value="ECO:0007669"/>
    <property type="project" value="TreeGrafter"/>
</dbReference>
<dbReference type="EMBL" id="PVTF01000006">
    <property type="protein sequence ID" value="PRY40754.1"/>
    <property type="molecule type" value="Genomic_DNA"/>
</dbReference>
<dbReference type="InterPro" id="IPR036663">
    <property type="entry name" value="Fumarylacetoacetase_C_sf"/>
</dbReference>
<reference evidence="3 4" key="1">
    <citation type="submission" date="2018-03" db="EMBL/GenBank/DDBJ databases">
        <title>Genomic Encyclopedia of Archaeal and Bacterial Type Strains, Phase II (KMG-II): from individual species to whole genera.</title>
        <authorList>
            <person name="Goeker M."/>
        </authorList>
    </citation>
    <scope>NUCLEOTIDE SEQUENCE [LARGE SCALE GENOMIC DNA]</scope>
    <source>
        <strain evidence="3 4">DSM 44720</strain>
    </source>
</reference>
<dbReference type="AlphaFoldDB" id="A0A2T0T548"/>
<evidence type="ECO:0000313" key="3">
    <source>
        <dbReference type="EMBL" id="PRY40754.1"/>
    </source>
</evidence>
<dbReference type="SUPFAM" id="SSF56529">
    <property type="entry name" value="FAH"/>
    <property type="match status" value="1"/>
</dbReference>
<evidence type="ECO:0000313" key="4">
    <source>
        <dbReference type="Proteomes" id="UP000239494"/>
    </source>
</evidence>
<protein>
    <submittedName>
        <fullName evidence="3">2-keto-4-pentenoate hydratase</fullName>
    </submittedName>
</protein>
<dbReference type="GO" id="GO:0005737">
    <property type="term" value="C:cytoplasm"/>
    <property type="evidence" value="ECO:0007669"/>
    <property type="project" value="TreeGrafter"/>
</dbReference>
<dbReference type="InterPro" id="IPR050772">
    <property type="entry name" value="Hydratase-Decarb/MhpD_sf"/>
</dbReference>
<dbReference type="Gene3D" id="3.90.850.10">
    <property type="entry name" value="Fumarylacetoacetase-like, C-terminal domain"/>
    <property type="match status" value="1"/>
</dbReference>
<proteinExistence type="predicted"/>
<dbReference type="InterPro" id="IPR011234">
    <property type="entry name" value="Fumarylacetoacetase-like_C"/>
</dbReference>
<dbReference type="OrthoDB" id="9792137at2"/>
<feature type="domain" description="Fumarylacetoacetase-like C-terminal" evidence="2">
    <location>
        <begin position="91"/>
        <end position="260"/>
    </location>
</feature>
<dbReference type="Proteomes" id="UP000239494">
    <property type="component" value="Unassembled WGS sequence"/>
</dbReference>
<accession>A0A2T0T548</accession>
<evidence type="ECO:0000259" key="2">
    <source>
        <dbReference type="Pfam" id="PF01557"/>
    </source>
</evidence>
<sequence length="267" mass="27599">MTTDVSGTRVASLRLASARAERRPCAPVRDLLPEGDIAAAYAVQSVWVRERVAAGATAVGRKIGLTNPAVQRQLGVDRPDFGVLLDDMACSAYAPIDIGRLLQPKIEAEIAFVLAHDLAGDGAIGPAEVAAATGHVVAALEIVDSRIADWDIRIVDTVADNASSGLFVLGDKPVPLDGLDLPSCAMSLWRDHEVVSQGHGSDCLGDPLTAVAWLATTSRDLGYPLRAGEVVLSGALGPMVPVSPGDRFRASVTGVGEVSAAFSGGTS</sequence>
<organism evidence="3 4">
    <name type="scientific">Umezawaea tangerina</name>
    <dbReference type="NCBI Taxonomy" id="84725"/>
    <lineage>
        <taxon>Bacteria</taxon>
        <taxon>Bacillati</taxon>
        <taxon>Actinomycetota</taxon>
        <taxon>Actinomycetes</taxon>
        <taxon>Pseudonocardiales</taxon>
        <taxon>Pseudonocardiaceae</taxon>
        <taxon>Umezawaea</taxon>
    </lineage>
</organism>
<evidence type="ECO:0000256" key="1">
    <source>
        <dbReference type="ARBA" id="ARBA00023239"/>
    </source>
</evidence>
<gene>
    <name evidence="3" type="ORF">CLV43_106495</name>
</gene>
<name>A0A2T0T548_9PSEU</name>
<dbReference type="PANTHER" id="PTHR30143">
    <property type="entry name" value="ACID HYDRATASE"/>
    <property type="match status" value="1"/>
</dbReference>